<organism evidence="5">
    <name type="scientific">Strongyloides stercoralis</name>
    <name type="common">Threadworm</name>
    <dbReference type="NCBI Taxonomy" id="6248"/>
    <lineage>
        <taxon>Eukaryota</taxon>
        <taxon>Metazoa</taxon>
        <taxon>Ecdysozoa</taxon>
        <taxon>Nematoda</taxon>
        <taxon>Chromadorea</taxon>
        <taxon>Rhabditida</taxon>
        <taxon>Tylenchina</taxon>
        <taxon>Panagrolaimomorpha</taxon>
        <taxon>Strongyloidoidea</taxon>
        <taxon>Strongyloididae</taxon>
        <taxon>Strongyloides</taxon>
    </lineage>
</organism>
<reference evidence="5" key="1">
    <citation type="submission" date="2015-08" db="UniProtKB">
        <authorList>
            <consortium name="WormBaseParasite"/>
        </authorList>
    </citation>
    <scope>IDENTIFICATION</scope>
</reference>
<feature type="compositionally biased region" description="Polar residues" evidence="2">
    <location>
        <begin position="144"/>
        <end position="153"/>
    </location>
</feature>
<evidence type="ECO:0000256" key="1">
    <source>
        <dbReference type="ARBA" id="ARBA00010343"/>
    </source>
</evidence>
<keyword evidence="4" id="KW-1185">Reference proteome</keyword>
<accession>A0A0K0E8W7</accession>
<dbReference type="InterPro" id="IPR000164">
    <property type="entry name" value="Histone_H3/CENP-A"/>
</dbReference>
<dbReference type="Gene3D" id="1.10.20.10">
    <property type="entry name" value="Histone, subunit A"/>
    <property type="match status" value="1"/>
</dbReference>
<dbReference type="Proteomes" id="UP000035681">
    <property type="component" value="Unplaced"/>
</dbReference>
<dbReference type="AlphaFoldDB" id="A0A0K0E8W7"/>
<feature type="compositionally biased region" description="Polar residues" evidence="2">
    <location>
        <begin position="209"/>
        <end position="221"/>
    </location>
</feature>
<dbReference type="SUPFAM" id="SSF47113">
    <property type="entry name" value="Histone-fold"/>
    <property type="match status" value="1"/>
</dbReference>
<evidence type="ECO:0000313" key="5">
    <source>
        <dbReference type="WBParaSite" id="SSTP_0000595000.1"/>
    </source>
</evidence>
<feature type="domain" description="Core Histone H2A/H2B/H3" evidence="3">
    <location>
        <begin position="309"/>
        <end position="389"/>
    </location>
</feature>
<dbReference type="Pfam" id="PF00125">
    <property type="entry name" value="Histone"/>
    <property type="match status" value="1"/>
</dbReference>
<sequence>MKKGRFTARPKEQYKIYGETYASADTIGNWFNFEGNKENYQNVANRLNPTSRPAIKAPLNSGPIIEEVNSDDEVDVVGQLSSTMHDTTLEDRYSGSLREETYDVSDFDMGPLTSTVQRGKSSRNFGNDFFNGDPDISMIFENGSVGSQQSTGPNKGVIHFDDVPSSRGNRGSKRSSQPQKLVSIIAPDKASKRRCTPPLDFATPRLSRINRSSSTGDISNRKNYQKIVGNFSLSKSSESEDLDYSSEEEDNFSEAEDVEVVYSEGDLSEIDEDELESVRVNVRKHQKDVIAKNIKFIDKLNYQRNLQFTNKLSSKLPFNIPRAPFSRLVREICQDFTKTDCRLGKDVVEILQTVSEQYIIDCFKMANVVTGAREKATLYPRDMRAARKIMSISGS</sequence>
<feature type="region of interest" description="Disordered" evidence="2">
    <location>
        <begin position="140"/>
        <end position="221"/>
    </location>
</feature>
<name>A0A0K0E8W7_STRER</name>
<dbReference type="GO" id="GO:0046982">
    <property type="term" value="F:protein heterodimerization activity"/>
    <property type="evidence" value="ECO:0007669"/>
    <property type="project" value="InterPro"/>
</dbReference>
<dbReference type="PROSITE" id="PS00959">
    <property type="entry name" value="HISTONE_H3_2"/>
    <property type="match status" value="1"/>
</dbReference>
<comment type="similarity">
    <text evidence="1">Belongs to the histone H3 family.</text>
</comment>
<protein>
    <submittedName>
        <fullName evidence="5 6">Histone domain-containing protein</fullName>
    </submittedName>
</protein>
<dbReference type="WBParaSite" id="TCONS_00002926.p1">
    <property type="protein sequence ID" value="TCONS_00002926.p1"/>
    <property type="gene ID" value="XLOC_002708"/>
</dbReference>
<evidence type="ECO:0000256" key="2">
    <source>
        <dbReference type="SAM" id="MobiDB-lite"/>
    </source>
</evidence>
<dbReference type="InterPro" id="IPR009072">
    <property type="entry name" value="Histone-fold"/>
</dbReference>
<dbReference type="PANTHER" id="PTHR11426">
    <property type="entry name" value="HISTONE H3"/>
    <property type="match status" value="1"/>
</dbReference>
<dbReference type="InterPro" id="IPR007125">
    <property type="entry name" value="H2A/H2B/H3"/>
</dbReference>
<evidence type="ECO:0000313" key="4">
    <source>
        <dbReference type="Proteomes" id="UP000035681"/>
    </source>
</evidence>
<dbReference type="STRING" id="6248.A0A0K0E8W7"/>
<dbReference type="GO" id="GO:0030527">
    <property type="term" value="F:structural constituent of chromatin"/>
    <property type="evidence" value="ECO:0007669"/>
    <property type="project" value="InterPro"/>
</dbReference>
<evidence type="ECO:0000313" key="6">
    <source>
        <dbReference type="WBParaSite" id="TCONS_00002926.p1"/>
    </source>
</evidence>
<dbReference type="WBParaSite" id="SSTP_0000595000.1">
    <property type="protein sequence ID" value="SSTP_0000595000.1"/>
    <property type="gene ID" value="SSTP_0000595000"/>
</dbReference>
<dbReference type="SMART" id="SM00428">
    <property type="entry name" value="H3"/>
    <property type="match status" value="1"/>
</dbReference>
<proteinExistence type="inferred from homology"/>
<dbReference type="GO" id="GO:0003677">
    <property type="term" value="F:DNA binding"/>
    <property type="evidence" value="ECO:0007669"/>
    <property type="project" value="InterPro"/>
</dbReference>
<dbReference type="GO" id="GO:0000786">
    <property type="term" value="C:nucleosome"/>
    <property type="evidence" value="ECO:0007669"/>
    <property type="project" value="InterPro"/>
</dbReference>
<evidence type="ECO:0000259" key="3">
    <source>
        <dbReference type="Pfam" id="PF00125"/>
    </source>
</evidence>